<dbReference type="CDD" id="cd24034">
    <property type="entry name" value="ASKHA_NBD_O66634-like_rpt1"/>
    <property type="match status" value="1"/>
</dbReference>
<dbReference type="PANTHER" id="PTHR32329:SF4">
    <property type="entry name" value="ACTIVATOR OF 2-HYDROXYACYL-COA DEHYDRATASE"/>
    <property type="match status" value="1"/>
</dbReference>
<sequence>MKLGIDLGSSTAKVVVLSKDNRLLYKTYLRHNGKVKETLVNVLKQLQSRYKNKQFAIHITGSAGMGLASRIDVPFVQEVVALSKAIRTLYKEYTTFIELGGEDAKIVLFSEHQAPEMKMNGSCAGGTGSFIDQMATLLNVTPGELNEMAKKSQKKLYIASRCGVFAKTDVQALLNKGESKEDIARAVFIAVANQAITSLLAGAEVKGKVLFAGGPLTFLSELRRAFREALEIPQENFLLPENSEVLVAIGAAMIPAKEDNTYSLSQLLRALQNEKKGLQTIGTLPSLFKSQKEYEEFKQRHARFSVRKLRKDEAQKSKELYLGIDAGSTTTKLVLMDENNNIVDMYYSENRGTPLNVAVEGLKRFRPYLTANRLKAAYATGYGEEFIKVALNLDGGIVETMAHYTAGSLFNDKLSFIVDVGG</sequence>
<dbReference type="InterPro" id="IPR051805">
    <property type="entry name" value="Dehydratase_Activator_Redct"/>
</dbReference>
<evidence type="ECO:0000313" key="6">
    <source>
        <dbReference type="EMBL" id="HHJ53038.1"/>
    </source>
</evidence>
<dbReference type="InterPro" id="IPR043129">
    <property type="entry name" value="ATPase_NBD"/>
</dbReference>
<dbReference type="GO" id="GO:0046872">
    <property type="term" value="F:metal ion binding"/>
    <property type="evidence" value="ECO:0007669"/>
    <property type="project" value="UniProtKB-KW"/>
</dbReference>
<evidence type="ECO:0000259" key="5">
    <source>
        <dbReference type="Pfam" id="PF01869"/>
    </source>
</evidence>
<evidence type="ECO:0000256" key="1">
    <source>
        <dbReference type="ARBA" id="ARBA00001966"/>
    </source>
</evidence>
<evidence type="ECO:0000256" key="4">
    <source>
        <dbReference type="ARBA" id="ARBA00023014"/>
    </source>
</evidence>
<dbReference type="Gene3D" id="3.30.420.40">
    <property type="match status" value="3"/>
</dbReference>
<proteinExistence type="predicted"/>
<feature type="non-terminal residue" evidence="6">
    <location>
        <position position="422"/>
    </location>
</feature>
<keyword evidence="2" id="KW-0479">Metal-binding</keyword>
<comment type="caution">
    <text evidence="6">The sequence shown here is derived from an EMBL/GenBank/DDBJ whole genome shotgun (WGS) entry which is preliminary data.</text>
</comment>
<evidence type="ECO:0000256" key="2">
    <source>
        <dbReference type="ARBA" id="ARBA00022723"/>
    </source>
</evidence>
<dbReference type="NCBIfam" id="TIGR00241">
    <property type="entry name" value="CoA_E_activ"/>
    <property type="match status" value="1"/>
</dbReference>
<dbReference type="InterPro" id="IPR002731">
    <property type="entry name" value="ATPase_BadF"/>
</dbReference>
<dbReference type="AlphaFoldDB" id="A0A7V5UF78"/>
<dbReference type="InterPro" id="IPR008275">
    <property type="entry name" value="CoA_E_activase_dom"/>
</dbReference>
<evidence type="ECO:0000256" key="3">
    <source>
        <dbReference type="ARBA" id="ARBA00023004"/>
    </source>
</evidence>
<feature type="domain" description="ATPase BadF/BadG/BcrA/BcrD type" evidence="5">
    <location>
        <begin position="3"/>
        <end position="254"/>
    </location>
</feature>
<dbReference type="SUPFAM" id="SSF53067">
    <property type="entry name" value="Actin-like ATPase domain"/>
    <property type="match status" value="2"/>
</dbReference>
<comment type="cofactor">
    <cofactor evidence="1">
        <name>[4Fe-4S] cluster</name>
        <dbReference type="ChEBI" id="CHEBI:49883"/>
    </cofactor>
</comment>
<dbReference type="PANTHER" id="PTHR32329">
    <property type="entry name" value="BIFUNCTIONAL PROTEIN [INCLUDES 2-HYDROXYACYL-COA DEHYDRATASE (N-TER) AND ITS ACTIVATOR DOMAIN (C_TERM)-RELATED"/>
    <property type="match status" value="1"/>
</dbReference>
<organism evidence="6">
    <name type="scientific">Caldithrix abyssi</name>
    <dbReference type="NCBI Taxonomy" id="187145"/>
    <lineage>
        <taxon>Bacteria</taxon>
        <taxon>Pseudomonadati</taxon>
        <taxon>Calditrichota</taxon>
        <taxon>Calditrichia</taxon>
        <taxon>Calditrichales</taxon>
        <taxon>Calditrichaceae</taxon>
        <taxon>Caldithrix</taxon>
    </lineage>
</organism>
<dbReference type="EMBL" id="DROD01000492">
    <property type="protein sequence ID" value="HHJ53038.1"/>
    <property type="molecule type" value="Genomic_DNA"/>
</dbReference>
<keyword evidence="4" id="KW-0411">Iron-sulfur</keyword>
<dbReference type="GO" id="GO:0051536">
    <property type="term" value="F:iron-sulfur cluster binding"/>
    <property type="evidence" value="ECO:0007669"/>
    <property type="project" value="UniProtKB-KW"/>
</dbReference>
<gene>
    <name evidence="6" type="ORF">ENJ89_07570</name>
</gene>
<dbReference type="Proteomes" id="UP000886124">
    <property type="component" value="Unassembled WGS sequence"/>
</dbReference>
<reference evidence="6" key="1">
    <citation type="journal article" date="2020" name="mSystems">
        <title>Genome- and Community-Level Interaction Insights into Carbon Utilization and Element Cycling Functions of Hydrothermarchaeota in Hydrothermal Sediment.</title>
        <authorList>
            <person name="Zhou Z."/>
            <person name="Liu Y."/>
            <person name="Xu W."/>
            <person name="Pan J."/>
            <person name="Luo Z.H."/>
            <person name="Li M."/>
        </authorList>
    </citation>
    <scope>NUCLEOTIDE SEQUENCE [LARGE SCALE GENOMIC DNA]</scope>
    <source>
        <strain evidence="6">HyVt-527</strain>
    </source>
</reference>
<protein>
    <recommendedName>
        <fullName evidence="5">ATPase BadF/BadG/BcrA/BcrD type domain-containing protein</fullName>
    </recommendedName>
</protein>
<accession>A0A7V5UF78</accession>
<dbReference type="Pfam" id="PF01869">
    <property type="entry name" value="BcrAD_BadFG"/>
    <property type="match status" value="1"/>
</dbReference>
<keyword evidence="3" id="KW-0408">Iron</keyword>
<name>A0A7V5UF78_CALAY</name>